<reference evidence="1 2" key="1">
    <citation type="submission" date="2019-01" db="EMBL/GenBank/DDBJ databases">
        <authorList>
            <person name="Sayadi A."/>
        </authorList>
    </citation>
    <scope>NUCLEOTIDE SEQUENCE [LARGE SCALE GENOMIC DNA]</scope>
</reference>
<keyword evidence="2" id="KW-1185">Reference proteome</keyword>
<dbReference type="Proteomes" id="UP000410492">
    <property type="component" value="Unassembled WGS sequence"/>
</dbReference>
<dbReference type="AlphaFoldDB" id="A0A653C3S1"/>
<accession>A0A653C3S1</accession>
<evidence type="ECO:0000313" key="1">
    <source>
        <dbReference type="EMBL" id="VEN41779.1"/>
    </source>
</evidence>
<gene>
    <name evidence="1" type="ORF">CALMAC_LOCUS5493</name>
</gene>
<name>A0A653C3S1_CALMS</name>
<organism evidence="1 2">
    <name type="scientific">Callosobruchus maculatus</name>
    <name type="common">Southern cowpea weevil</name>
    <name type="synonym">Pulse bruchid</name>
    <dbReference type="NCBI Taxonomy" id="64391"/>
    <lineage>
        <taxon>Eukaryota</taxon>
        <taxon>Metazoa</taxon>
        <taxon>Ecdysozoa</taxon>
        <taxon>Arthropoda</taxon>
        <taxon>Hexapoda</taxon>
        <taxon>Insecta</taxon>
        <taxon>Pterygota</taxon>
        <taxon>Neoptera</taxon>
        <taxon>Endopterygota</taxon>
        <taxon>Coleoptera</taxon>
        <taxon>Polyphaga</taxon>
        <taxon>Cucujiformia</taxon>
        <taxon>Chrysomeloidea</taxon>
        <taxon>Chrysomelidae</taxon>
        <taxon>Bruchinae</taxon>
        <taxon>Bruchini</taxon>
        <taxon>Callosobruchus</taxon>
    </lineage>
</organism>
<proteinExistence type="predicted"/>
<sequence>MDASAEFEIRSSFRMLQQMSIKIMLCNCFKGTSCTFMQFTSNRCDKLWMFSNHMLIQ</sequence>
<dbReference type="EMBL" id="CAACVG010006794">
    <property type="protein sequence ID" value="VEN41779.1"/>
    <property type="molecule type" value="Genomic_DNA"/>
</dbReference>
<evidence type="ECO:0000313" key="2">
    <source>
        <dbReference type="Proteomes" id="UP000410492"/>
    </source>
</evidence>
<protein>
    <submittedName>
        <fullName evidence="1">Uncharacterized protein</fullName>
    </submittedName>
</protein>